<protein>
    <submittedName>
        <fullName evidence="2">Uncharacterized protein</fullName>
    </submittedName>
</protein>
<reference evidence="2 3" key="1">
    <citation type="submission" date="2011-08" db="EMBL/GenBank/DDBJ databases">
        <authorList>
            <person name="Weinstock G."/>
            <person name="Sodergren E."/>
            <person name="Clifton S."/>
            <person name="Fulton L."/>
            <person name="Fulton B."/>
            <person name="Courtney L."/>
            <person name="Fronick C."/>
            <person name="Harrison M."/>
            <person name="Strong C."/>
            <person name="Farmer C."/>
            <person name="Delahaunty K."/>
            <person name="Markovic C."/>
            <person name="Hall O."/>
            <person name="Minx P."/>
            <person name="Tomlinson C."/>
            <person name="Mitreva M."/>
            <person name="Hou S."/>
            <person name="Chen J."/>
            <person name="Wollam A."/>
            <person name="Pepin K.H."/>
            <person name="Johnson M."/>
            <person name="Bhonagiri V."/>
            <person name="Zhang X."/>
            <person name="Suruliraj S."/>
            <person name="Warren W."/>
            <person name="Chinwalla A."/>
            <person name="Mardis E.R."/>
            <person name="Wilson R.K."/>
        </authorList>
    </citation>
    <scope>NUCLEOTIDE SEQUENCE [LARGE SCALE GENOMIC DNA]</scope>
    <source>
        <strain evidence="2 3">DP7</strain>
    </source>
</reference>
<dbReference type="EMBL" id="AFZX01000116">
    <property type="protein sequence ID" value="EHL04871.1"/>
    <property type="molecule type" value="Genomic_DNA"/>
</dbReference>
<evidence type="ECO:0000313" key="3">
    <source>
        <dbReference type="Proteomes" id="UP000004416"/>
    </source>
</evidence>
<keyword evidence="1" id="KW-0472">Membrane</keyword>
<dbReference type="Proteomes" id="UP000004416">
    <property type="component" value="Unassembled WGS sequence"/>
</dbReference>
<name>G9XTY6_DESHA</name>
<accession>G9XTY6</accession>
<comment type="caution">
    <text evidence="2">The sequence shown here is derived from an EMBL/GenBank/DDBJ whole genome shotgun (WGS) entry which is preliminary data.</text>
</comment>
<organism evidence="2 3">
    <name type="scientific">Desulfitobacterium hafniense DP7</name>
    <dbReference type="NCBI Taxonomy" id="537010"/>
    <lineage>
        <taxon>Bacteria</taxon>
        <taxon>Bacillati</taxon>
        <taxon>Bacillota</taxon>
        <taxon>Clostridia</taxon>
        <taxon>Eubacteriales</taxon>
        <taxon>Desulfitobacteriaceae</taxon>
        <taxon>Desulfitobacterium</taxon>
    </lineage>
</organism>
<evidence type="ECO:0000256" key="1">
    <source>
        <dbReference type="SAM" id="Phobius"/>
    </source>
</evidence>
<proteinExistence type="predicted"/>
<dbReference type="HOGENOM" id="CLU_2069287_0_0_9"/>
<gene>
    <name evidence="2" type="ORF">HMPREF0322_04444</name>
</gene>
<keyword evidence="1" id="KW-0812">Transmembrane</keyword>
<sequence length="118" mass="13866">MTNSLVLDKFLSRCSGHLFSCMRTKRVRSPFIVQLSIQPDIYLYSLFNPIILLYFFEFYNIYFLFLLIIRHYVLLSPFLFNTTRRILSAGLRAKHTKSSIKIIDSYGAAPKLFWLSAL</sequence>
<keyword evidence="1" id="KW-1133">Transmembrane helix</keyword>
<feature type="transmembrane region" description="Helical" evidence="1">
    <location>
        <begin position="61"/>
        <end position="80"/>
    </location>
</feature>
<dbReference type="AlphaFoldDB" id="G9XTY6"/>
<evidence type="ECO:0000313" key="2">
    <source>
        <dbReference type="EMBL" id="EHL04871.1"/>
    </source>
</evidence>